<feature type="repeat" description="TPR" evidence="3">
    <location>
        <begin position="144"/>
        <end position="177"/>
    </location>
</feature>
<evidence type="ECO:0000256" key="2">
    <source>
        <dbReference type="ARBA" id="ARBA00022803"/>
    </source>
</evidence>
<proteinExistence type="predicted"/>
<dbReference type="InterPro" id="IPR051012">
    <property type="entry name" value="CellSynth/LPSAsmb/PSIAsmb"/>
</dbReference>
<sequence length="263" mass="26799">MLSTLLLFSALAAATPAAAPAAAPAAIAPTREQIEAQRYRHCLDLAATKPGEAISYAIDWRVNGGGVPSRQCLGLAYLTQKDYPAAIAAFESAARAAEVAKSPQTAALWGQAGNTALLAGDPKRALGFFNSGLAAAGDTGAERPELLIDHGRAAVELGDLDAARADIAKAVAIDPESGDGWLLTATIERSAGNLPAAEAAILKAGKLLPGDIDVALEAGNIAFTQGKLKLARAAWDAIVKVAPTDPAGVEAARLLKEHPDTAG</sequence>
<reference evidence="5 6" key="1">
    <citation type="submission" date="2019-02" db="EMBL/GenBank/DDBJ databases">
        <title>Polymorphobacter sp. isolated from the lake at the Tibet of China.</title>
        <authorList>
            <person name="Li A."/>
        </authorList>
    </citation>
    <scope>NUCLEOTIDE SEQUENCE [LARGE SCALE GENOMIC DNA]</scope>
    <source>
        <strain evidence="5 6">DJ1R-1</strain>
    </source>
</reference>
<dbReference type="OrthoDB" id="7566477at2"/>
<keyword evidence="4" id="KW-0732">Signal</keyword>
<dbReference type="Proteomes" id="UP000297737">
    <property type="component" value="Unassembled WGS sequence"/>
</dbReference>
<comment type="caution">
    <text evidence="5">The sequence shown here is derived from an EMBL/GenBank/DDBJ whole genome shotgun (WGS) entry which is preliminary data.</text>
</comment>
<organism evidence="5 6">
    <name type="scientific">Glacieibacterium arshaanense</name>
    <dbReference type="NCBI Taxonomy" id="2511025"/>
    <lineage>
        <taxon>Bacteria</taxon>
        <taxon>Pseudomonadati</taxon>
        <taxon>Pseudomonadota</taxon>
        <taxon>Alphaproteobacteria</taxon>
        <taxon>Sphingomonadales</taxon>
        <taxon>Sphingosinicellaceae</taxon>
        <taxon>Glacieibacterium</taxon>
    </lineage>
</organism>
<name>A0A4Y9EK67_9SPHN</name>
<dbReference type="PANTHER" id="PTHR45586:SF1">
    <property type="entry name" value="LIPOPOLYSACCHARIDE ASSEMBLY PROTEIN B"/>
    <property type="match status" value="1"/>
</dbReference>
<dbReference type="Gene3D" id="1.25.40.10">
    <property type="entry name" value="Tetratricopeptide repeat domain"/>
    <property type="match status" value="1"/>
</dbReference>
<protein>
    <submittedName>
        <fullName evidence="5">Tetratricopeptide repeat protein</fullName>
    </submittedName>
</protein>
<dbReference type="InterPro" id="IPR019734">
    <property type="entry name" value="TPR_rpt"/>
</dbReference>
<dbReference type="InterPro" id="IPR011990">
    <property type="entry name" value="TPR-like_helical_dom_sf"/>
</dbReference>
<dbReference type="EMBL" id="SIHO01000003">
    <property type="protein sequence ID" value="TFU01153.1"/>
    <property type="molecule type" value="Genomic_DNA"/>
</dbReference>
<evidence type="ECO:0000313" key="5">
    <source>
        <dbReference type="EMBL" id="TFU01153.1"/>
    </source>
</evidence>
<evidence type="ECO:0000313" key="6">
    <source>
        <dbReference type="Proteomes" id="UP000297737"/>
    </source>
</evidence>
<accession>A0A4Y9EK67</accession>
<keyword evidence="6" id="KW-1185">Reference proteome</keyword>
<dbReference type="SMART" id="SM00028">
    <property type="entry name" value="TPR"/>
    <property type="match status" value="5"/>
</dbReference>
<evidence type="ECO:0000256" key="1">
    <source>
        <dbReference type="ARBA" id="ARBA00022737"/>
    </source>
</evidence>
<keyword evidence="1" id="KW-0677">Repeat</keyword>
<keyword evidence="2 3" id="KW-0802">TPR repeat</keyword>
<dbReference type="AlphaFoldDB" id="A0A4Y9EK67"/>
<dbReference type="PROSITE" id="PS50005">
    <property type="entry name" value="TPR"/>
    <property type="match status" value="1"/>
</dbReference>
<feature type="signal peptide" evidence="4">
    <location>
        <begin position="1"/>
        <end position="21"/>
    </location>
</feature>
<dbReference type="Pfam" id="PF13432">
    <property type="entry name" value="TPR_16"/>
    <property type="match status" value="1"/>
</dbReference>
<dbReference type="SUPFAM" id="SSF48452">
    <property type="entry name" value="TPR-like"/>
    <property type="match status" value="1"/>
</dbReference>
<gene>
    <name evidence="5" type="ORF">EUV02_12645</name>
</gene>
<dbReference type="RefSeq" id="WP_135246657.1">
    <property type="nucleotide sequence ID" value="NZ_SIHO01000003.1"/>
</dbReference>
<evidence type="ECO:0000256" key="3">
    <source>
        <dbReference type="PROSITE-ProRule" id="PRU00339"/>
    </source>
</evidence>
<evidence type="ECO:0000256" key="4">
    <source>
        <dbReference type="SAM" id="SignalP"/>
    </source>
</evidence>
<feature type="chain" id="PRO_5021368274" evidence="4">
    <location>
        <begin position="22"/>
        <end position="263"/>
    </location>
</feature>
<dbReference type="PANTHER" id="PTHR45586">
    <property type="entry name" value="TPR REPEAT-CONTAINING PROTEIN PA4667"/>
    <property type="match status" value="1"/>
</dbReference>
<dbReference type="Pfam" id="PF13424">
    <property type="entry name" value="TPR_12"/>
    <property type="match status" value="1"/>
</dbReference>